<dbReference type="Proteomes" id="UP000694251">
    <property type="component" value="Chromosome 10"/>
</dbReference>
<dbReference type="InterPro" id="IPR055290">
    <property type="entry name" value="At3g26010-like"/>
</dbReference>
<dbReference type="PANTHER" id="PTHR35546:SF25">
    <property type="entry name" value="F-BOX DOMAIN-CONTAINING PROTEIN"/>
    <property type="match status" value="1"/>
</dbReference>
<evidence type="ECO:0000313" key="2">
    <source>
        <dbReference type="EMBL" id="KAG7564911.1"/>
    </source>
</evidence>
<gene>
    <name evidence="2" type="ORF">ISN44_As10g016530</name>
</gene>
<dbReference type="InterPro" id="IPR056592">
    <property type="entry name" value="Beta-prop_At3g26010-like"/>
</dbReference>
<name>A0A8T1ZXG1_ARASU</name>
<keyword evidence="3" id="KW-1185">Reference proteome</keyword>
<evidence type="ECO:0000259" key="1">
    <source>
        <dbReference type="Pfam" id="PF24750"/>
    </source>
</evidence>
<protein>
    <recommendedName>
        <fullName evidence="1">F-box protein At3g26010-like beta-propeller domain-containing protein</fullName>
    </recommendedName>
</protein>
<sequence>MLTTSKLVCKQWKSIIESPHFRVMFMSLHHSSSWSLMCRYYKTEVVAHYNCDTWGLNRTIGSYISSFITDKFETHMNKYRQANVVTYNTDIGFILIDVESIRGDRSLYLANPISHQCLEITLRALLHDFFCPLEIVTQTKNGVVLGYKVVMFDGKQRGPIITKITFLIYSSETQLWSLNTVHFPFSFSFNRDFHHPISLNGNLHWLIRNSEDTEVVVSIDFYDIGTSSYRCRVTPFPDLEKHPKFIRTCTTSQGFLMYMNIVSDEGLDDKLCVWRLKSGEWQLVFEISPTFIETGFEYLPLAINPFDANIVYFWSSKHQSLLFINLLNGNFVIHNQLEYNDQTSIIRSVNCPVVMNIIQKIRCCLFCLPQWLYRIPDITGV</sequence>
<reference evidence="2 3" key="1">
    <citation type="submission" date="2020-12" db="EMBL/GenBank/DDBJ databases">
        <title>Concerted genomic and epigenomic changes stabilize Arabidopsis allopolyploids.</title>
        <authorList>
            <person name="Chen Z."/>
        </authorList>
    </citation>
    <scope>NUCLEOTIDE SEQUENCE [LARGE SCALE GENOMIC DNA]</scope>
    <source>
        <strain evidence="2">As9502</strain>
        <tissue evidence="2">Leaf</tissue>
    </source>
</reference>
<accession>A0A8T1ZXG1</accession>
<organism evidence="2 3">
    <name type="scientific">Arabidopsis suecica</name>
    <name type="common">Swedish thale-cress</name>
    <name type="synonym">Cardaminopsis suecica</name>
    <dbReference type="NCBI Taxonomy" id="45249"/>
    <lineage>
        <taxon>Eukaryota</taxon>
        <taxon>Viridiplantae</taxon>
        <taxon>Streptophyta</taxon>
        <taxon>Embryophyta</taxon>
        <taxon>Tracheophyta</taxon>
        <taxon>Spermatophyta</taxon>
        <taxon>Magnoliopsida</taxon>
        <taxon>eudicotyledons</taxon>
        <taxon>Gunneridae</taxon>
        <taxon>Pentapetalae</taxon>
        <taxon>rosids</taxon>
        <taxon>malvids</taxon>
        <taxon>Brassicales</taxon>
        <taxon>Brassicaceae</taxon>
        <taxon>Camelineae</taxon>
        <taxon>Arabidopsis</taxon>
    </lineage>
</organism>
<proteinExistence type="predicted"/>
<dbReference type="Pfam" id="PF24750">
    <property type="entry name" value="b-prop_At3g26010-like"/>
    <property type="match status" value="1"/>
</dbReference>
<evidence type="ECO:0000313" key="3">
    <source>
        <dbReference type="Proteomes" id="UP000694251"/>
    </source>
</evidence>
<dbReference type="PANTHER" id="PTHR35546">
    <property type="entry name" value="F-BOX PROTEIN INTERACTION DOMAIN PROTEIN-RELATED"/>
    <property type="match status" value="1"/>
</dbReference>
<dbReference type="AlphaFoldDB" id="A0A8T1ZXG1"/>
<comment type="caution">
    <text evidence="2">The sequence shown here is derived from an EMBL/GenBank/DDBJ whole genome shotgun (WGS) entry which is preliminary data.</text>
</comment>
<dbReference type="EMBL" id="JAEFBJ010000010">
    <property type="protein sequence ID" value="KAG7564911.1"/>
    <property type="molecule type" value="Genomic_DNA"/>
</dbReference>
<feature type="domain" description="F-box protein At3g26010-like beta-propeller" evidence="1">
    <location>
        <begin position="32"/>
        <end position="376"/>
    </location>
</feature>
<dbReference type="OrthoDB" id="1073084at2759"/>